<keyword evidence="2" id="KW-0812">Transmembrane</keyword>
<evidence type="ECO:0000313" key="3">
    <source>
        <dbReference type="EMBL" id="CDQ21928.1"/>
    </source>
</evidence>
<keyword evidence="2" id="KW-0472">Membrane</keyword>
<name>A0A024P1M0_9BACI</name>
<organism evidence="3 4">
    <name type="scientific">Halobacillus karajensis</name>
    <dbReference type="NCBI Taxonomy" id="195088"/>
    <lineage>
        <taxon>Bacteria</taxon>
        <taxon>Bacillati</taxon>
        <taxon>Bacillota</taxon>
        <taxon>Bacilli</taxon>
        <taxon>Bacillales</taxon>
        <taxon>Bacillaceae</taxon>
        <taxon>Halobacillus</taxon>
    </lineage>
</organism>
<accession>A0A024P1M0</accession>
<dbReference type="AlphaFoldDB" id="A0A024P1M0"/>
<reference evidence="3 4" key="2">
    <citation type="submission" date="2014-05" db="EMBL/GenBank/DDBJ databases">
        <title>Draft genome sequence of Halobacillus karajensis HK-03.</title>
        <authorList>
            <person name="Khelaifia S."/>
            <person name="Croce O."/>
            <person name="Lagier J.C."/>
            <person name="Raoult D."/>
        </authorList>
    </citation>
    <scope>NUCLEOTIDE SEQUENCE [LARGE SCALE GENOMIC DNA]</scope>
    <source>
        <strain evidence="3 4">HD-03</strain>
    </source>
</reference>
<evidence type="ECO:0000256" key="1">
    <source>
        <dbReference type="SAM" id="MobiDB-lite"/>
    </source>
</evidence>
<evidence type="ECO:0000256" key="2">
    <source>
        <dbReference type="SAM" id="Phobius"/>
    </source>
</evidence>
<sequence length="104" mass="12511">MSNRISAGGFNDKWEEFTEEEASHRRGQDVLELPSRKDAHKSKKEKKIWNISSLWMRFLLIILIILMGVLLSYRYWEDWFGRSFPKPSIIEKEVPYHERVTVER</sequence>
<dbReference type="Proteomes" id="UP000028868">
    <property type="component" value="Unassembled WGS sequence"/>
</dbReference>
<protein>
    <submittedName>
        <fullName evidence="3">Uncharacterized protein</fullName>
    </submittedName>
</protein>
<comment type="caution">
    <text evidence="3">The sequence shown here is derived from an EMBL/GenBank/DDBJ whole genome shotgun (WGS) entry which is preliminary data.</text>
</comment>
<proteinExistence type="predicted"/>
<keyword evidence="2" id="KW-1133">Transmembrane helix</keyword>
<feature type="compositionally biased region" description="Basic and acidic residues" evidence="1">
    <location>
        <begin position="18"/>
        <end position="37"/>
    </location>
</feature>
<keyword evidence="4" id="KW-1185">Reference proteome</keyword>
<dbReference type="RefSeq" id="WP_035504848.1">
    <property type="nucleotide sequence ID" value="NZ_CCDH010000002.1"/>
</dbReference>
<feature type="region of interest" description="Disordered" evidence="1">
    <location>
        <begin position="18"/>
        <end position="44"/>
    </location>
</feature>
<gene>
    <name evidence="3" type="ORF">BN983_00124</name>
</gene>
<reference evidence="4" key="1">
    <citation type="submission" date="2014-03" db="EMBL/GenBank/DDBJ databases">
        <authorList>
            <person name="Urmite Genomes U."/>
        </authorList>
    </citation>
    <scope>NUCLEOTIDE SEQUENCE [LARGE SCALE GENOMIC DNA]</scope>
    <source>
        <strain evidence="4">HD-03</strain>
    </source>
</reference>
<feature type="transmembrane region" description="Helical" evidence="2">
    <location>
        <begin position="54"/>
        <end position="76"/>
    </location>
</feature>
<evidence type="ECO:0000313" key="4">
    <source>
        <dbReference type="Proteomes" id="UP000028868"/>
    </source>
</evidence>
<dbReference type="EMBL" id="CCDI010000001">
    <property type="protein sequence ID" value="CDQ21928.1"/>
    <property type="molecule type" value="Genomic_DNA"/>
</dbReference>